<feature type="compositionally biased region" description="Low complexity" evidence="1">
    <location>
        <begin position="74"/>
        <end position="92"/>
    </location>
</feature>
<accession>A0A7I9WHS5</accession>
<dbReference type="AlphaFoldDB" id="A0A7I9WHS5"/>
<proteinExistence type="predicted"/>
<feature type="region of interest" description="Disordered" evidence="1">
    <location>
        <begin position="22"/>
        <end position="123"/>
    </location>
</feature>
<dbReference type="EMBL" id="BLKT01000003">
    <property type="protein sequence ID" value="GFG57312.1"/>
    <property type="molecule type" value="Genomic_DNA"/>
</dbReference>
<evidence type="ECO:0000313" key="2">
    <source>
        <dbReference type="EMBL" id="GFG57312.1"/>
    </source>
</evidence>
<reference evidence="2 3" key="1">
    <citation type="journal article" date="2019" name="Emerg. Microbes Infect.">
        <title>Comprehensive subspecies identification of 175 nontuberculous mycobacteria species based on 7547 genomic profiles.</title>
        <authorList>
            <person name="Matsumoto Y."/>
            <person name="Kinjo T."/>
            <person name="Motooka D."/>
            <person name="Nabeya D."/>
            <person name="Jung N."/>
            <person name="Uechi K."/>
            <person name="Horii T."/>
            <person name="Iida T."/>
            <person name="Fujita J."/>
            <person name="Nakamura S."/>
        </authorList>
    </citation>
    <scope>NUCLEOTIDE SEQUENCE [LARGE SCALE GENOMIC DNA]</scope>
    <source>
        <strain evidence="2 3">JCM 13392</strain>
    </source>
</reference>
<name>A0A7I9WHS5_9MYCO</name>
<evidence type="ECO:0000256" key="1">
    <source>
        <dbReference type="SAM" id="MobiDB-lite"/>
    </source>
</evidence>
<comment type="caution">
    <text evidence="2">The sequence shown here is derived from an EMBL/GenBank/DDBJ whole genome shotgun (WGS) entry which is preliminary data.</text>
</comment>
<organism evidence="2 3">
    <name type="scientific">Mycolicibacterium murale</name>
    <dbReference type="NCBI Taxonomy" id="182220"/>
    <lineage>
        <taxon>Bacteria</taxon>
        <taxon>Bacillati</taxon>
        <taxon>Actinomycetota</taxon>
        <taxon>Actinomycetes</taxon>
        <taxon>Mycobacteriales</taxon>
        <taxon>Mycobacteriaceae</taxon>
        <taxon>Mycolicibacterium</taxon>
    </lineage>
</organism>
<evidence type="ECO:0000313" key="3">
    <source>
        <dbReference type="Proteomes" id="UP000465241"/>
    </source>
</evidence>
<protein>
    <submittedName>
        <fullName evidence="2">Uncharacterized protein</fullName>
    </submittedName>
</protein>
<sequence length="123" mass="13016">MVGAALVAGLAVTVVKMSDQWTSPTPTVMTTSVPTTQQTLRTTEPFIATPTYSSTSFPTSVRLSTTDIGVPGESSTTTDSSATSTTDSPTSRSTRRPGGQDDDETTTTTRKRPRLNETRTLSP</sequence>
<gene>
    <name evidence="2" type="ORF">MMUR_14480</name>
</gene>
<dbReference type="Proteomes" id="UP000465241">
    <property type="component" value="Unassembled WGS sequence"/>
</dbReference>
<keyword evidence="3" id="KW-1185">Reference proteome</keyword>
<feature type="compositionally biased region" description="Low complexity" evidence="1">
    <location>
        <begin position="22"/>
        <end position="60"/>
    </location>
</feature>